<proteinExistence type="predicted"/>
<accession>A0A4U0U6L3</accession>
<dbReference type="OrthoDB" id="3340390at2759"/>
<organism evidence="3 4">
    <name type="scientific">Salinomyces thailandicus</name>
    <dbReference type="NCBI Taxonomy" id="706561"/>
    <lineage>
        <taxon>Eukaryota</taxon>
        <taxon>Fungi</taxon>
        <taxon>Dikarya</taxon>
        <taxon>Ascomycota</taxon>
        <taxon>Pezizomycotina</taxon>
        <taxon>Dothideomycetes</taxon>
        <taxon>Dothideomycetidae</taxon>
        <taxon>Mycosphaerellales</taxon>
        <taxon>Teratosphaeriaceae</taxon>
        <taxon>Salinomyces</taxon>
    </lineage>
</organism>
<gene>
    <name evidence="3" type="ORF">B0A50_02418</name>
</gene>
<evidence type="ECO:0000256" key="2">
    <source>
        <dbReference type="SAM" id="SignalP"/>
    </source>
</evidence>
<reference evidence="3 4" key="1">
    <citation type="submission" date="2017-03" db="EMBL/GenBank/DDBJ databases">
        <title>Genomes of endolithic fungi from Antarctica.</title>
        <authorList>
            <person name="Coleine C."/>
            <person name="Masonjones S."/>
            <person name="Stajich J.E."/>
        </authorList>
    </citation>
    <scope>NUCLEOTIDE SEQUENCE [LARGE SCALE GENOMIC DNA]</scope>
    <source>
        <strain evidence="3 4">CCFEE 6315</strain>
    </source>
</reference>
<evidence type="ECO:0000256" key="1">
    <source>
        <dbReference type="SAM" id="MobiDB-lite"/>
    </source>
</evidence>
<feature type="signal peptide" evidence="2">
    <location>
        <begin position="1"/>
        <end position="21"/>
    </location>
</feature>
<feature type="compositionally biased region" description="Low complexity" evidence="1">
    <location>
        <begin position="31"/>
        <end position="45"/>
    </location>
</feature>
<name>A0A4U0U6L3_9PEZI</name>
<evidence type="ECO:0000313" key="3">
    <source>
        <dbReference type="EMBL" id="TKA30698.1"/>
    </source>
</evidence>
<dbReference type="Proteomes" id="UP000308549">
    <property type="component" value="Unassembled WGS sequence"/>
</dbReference>
<protein>
    <submittedName>
        <fullName evidence="3">Uncharacterized protein</fullName>
    </submittedName>
</protein>
<comment type="caution">
    <text evidence="3">The sequence shown here is derived from an EMBL/GenBank/DDBJ whole genome shotgun (WGS) entry which is preliminary data.</text>
</comment>
<evidence type="ECO:0000313" key="4">
    <source>
        <dbReference type="Proteomes" id="UP000308549"/>
    </source>
</evidence>
<dbReference type="EMBL" id="NAJL01000010">
    <property type="protein sequence ID" value="TKA30698.1"/>
    <property type="molecule type" value="Genomic_DNA"/>
</dbReference>
<dbReference type="AlphaFoldDB" id="A0A4U0U6L3"/>
<feature type="chain" id="PRO_5020884017" evidence="2">
    <location>
        <begin position="22"/>
        <end position="167"/>
    </location>
</feature>
<keyword evidence="2" id="KW-0732">Signal</keyword>
<feature type="region of interest" description="Disordered" evidence="1">
    <location>
        <begin position="24"/>
        <end position="45"/>
    </location>
</feature>
<keyword evidence="4" id="KW-1185">Reference proteome</keyword>
<sequence>MAHRSTSISTLLFWMQDVASQARNVKQDQNARASPSSSSLSRELTASLEQPDELISLVAFSGGQNMRVRVADDLKLFELLCEDSPTAIFKELSQATDAGEALLIRLLRTLAGMELPPAQNLRDRLPRQRCHQKNDGPPPVRAGLRFFYAQGPPILAQAPAYFQSERL</sequence>